<proteinExistence type="predicted"/>
<evidence type="ECO:0000313" key="2">
    <source>
        <dbReference type="EMBL" id="OIO30232.1"/>
    </source>
</evidence>
<feature type="transmembrane region" description="Helical" evidence="1">
    <location>
        <begin position="124"/>
        <end position="146"/>
    </location>
</feature>
<keyword evidence="1" id="KW-0812">Transmembrane</keyword>
<keyword evidence="1" id="KW-0472">Membrane</keyword>
<feature type="transmembrane region" description="Helical" evidence="1">
    <location>
        <begin position="53"/>
        <end position="70"/>
    </location>
</feature>
<dbReference type="AlphaFoldDB" id="A0A1J4V2P0"/>
<dbReference type="Proteomes" id="UP000181992">
    <property type="component" value="Unassembled WGS sequence"/>
</dbReference>
<protein>
    <recommendedName>
        <fullName evidence="4">DUF4149 domain-containing protein</fullName>
    </recommendedName>
</protein>
<evidence type="ECO:0000256" key="1">
    <source>
        <dbReference type="SAM" id="Phobius"/>
    </source>
</evidence>
<evidence type="ECO:0008006" key="4">
    <source>
        <dbReference type="Google" id="ProtNLM"/>
    </source>
</evidence>
<dbReference type="STRING" id="1805281.AUJ77_03810"/>
<comment type="caution">
    <text evidence="2">The sequence shown here is derived from an EMBL/GenBank/DDBJ whole genome shotgun (WGS) entry which is preliminary data.</text>
</comment>
<evidence type="ECO:0000313" key="3">
    <source>
        <dbReference type="Proteomes" id="UP000181992"/>
    </source>
</evidence>
<dbReference type="EMBL" id="MNVN01000022">
    <property type="protein sequence ID" value="OIO30232.1"/>
    <property type="molecule type" value="Genomic_DNA"/>
</dbReference>
<sequence length="149" mass="16856">MLNLDFIGLFILLAGFIIGLGAVTVIDIHGFLGRKSNYWMEAITRTHKVTKPLIWTGIFFLIIGGFILYRNESFSGIPFYQALIAVILILNGLFLSFYVSPFLLDRELEGKQAELLPMSLQNKIIVSLIISDIGWWGGLFLLVLYITNR</sequence>
<accession>A0A1J4V2P0</accession>
<gene>
    <name evidence="2" type="ORF">AUJ77_03810</name>
</gene>
<keyword evidence="1" id="KW-1133">Transmembrane helix</keyword>
<feature type="transmembrane region" description="Helical" evidence="1">
    <location>
        <begin position="82"/>
        <end position="104"/>
    </location>
</feature>
<reference evidence="2 3" key="1">
    <citation type="journal article" date="2016" name="Environ. Microbiol.">
        <title>Genomic resolution of a cold subsurface aquifer community provides metabolic insights for novel microbes adapted to high CO concentrations.</title>
        <authorList>
            <person name="Probst A.J."/>
            <person name="Castelle C.J."/>
            <person name="Singh A."/>
            <person name="Brown C.T."/>
            <person name="Anantharaman K."/>
            <person name="Sharon I."/>
            <person name="Hug L.A."/>
            <person name="Burstein D."/>
            <person name="Emerson J.B."/>
            <person name="Thomas B.C."/>
            <person name="Banfield J.F."/>
        </authorList>
    </citation>
    <scope>NUCLEOTIDE SEQUENCE [LARGE SCALE GENOMIC DNA]</scope>
    <source>
        <strain evidence="2">CG1_02_43_90</strain>
    </source>
</reference>
<feature type="transmembrane region" description="Helical" evidence="1">
    <location>
        <begin position="6"/>
        <end position="32"/>
    </location>
</feature>
<name>A0A1J4V2P0_9BACT</name>
<organism evidence="2 3">
    <name type="scientific">Candidatus Nomurabacteria bacterium CG1_02_43_90</name>
    <dbReference type="NCBI Taxonomy" id="1805281"/>
    <lineage>
        <taxon>Bacteria</taxon>
        <taxon>Candidatus Nomuraibacteriota</taxon>
    </lineage>
</organism>